<dbReference type="AlphaFoldDB" id="A0A2A2JW26"/>
<keyword evidence="3" id="KW-1185">Reference proteome</keyword>
<protein>
    <submittedName>
        <fullName evidence="2">Uncharacterized protein</fullName>
    </submittedName>
</protein>
<accession>A0A2A2JW26</accession>
<evidence type="ECO:0000313" key="2">
    <source>
        <dbReference type="EMBL" id="PAV65792.1"/>
    </source>
</evidence>
<evidence type="ECO:0000313" key="3">
    <source>
        <dbReference type="Proteomes" id="UP000218231"/>
    </source>
</evidence>
<proteinExistence type="predicted"/>
<evidence type="ECO:0000256" key="1">
    <source>
        <dbReference type="SAM" id="MobiDB-lite"/>
    </source>
</evidence>
<organism evidence="2 3">
    <name type="scientific">Diploscapter pachys</name>
    <dbReference type="NCBI Taxonomy" id="2018661"/>
    <lineage>
        <taxon>Eukaryota</taxon>
        <taxon>Metazoa</taxon>
        <taxon>Ecdysozoa</taxon>
        <taxon>Nematoda</taxon>
        <taxon>Chromadorea</taxon>
        <taxon>Rhabditida</taxon>
        <taxon>Rhabditina</taxon>
        <taxon>Rhabditomorpha</taxon>
        <taxon>Rhabditoidea</taxon>
        <taxon>Rhabditidae</taxon>
        <taxon>Diploscapter</taxon>
    </lineage>
</organism>
<dbReference type="Proteomes" id="UP000218231">
    <property type="component" value="Unassembled WGS sequence"/>
</dbReference>
<feature type="region of interest" description="Disordered" evidence="1">
    <location>
        <begin position="23"/>
        <end position="48"/>
    </location>
</feature>
<dbReference type="EMBL" id="LIAE01010193">
    <property type="protein sequence ID" value="PAV65792.1"/>
    <property type="molecule type" value="Genomic_DNA"/>
</dbReference>
<comment type="caution">
    <text evidence="2">The sequence shown here is derived from an EMBL/GenBank/DDBJ whole genome shotgun (WGS) entry which is preliminary data.</text>
</comment>
<gene>
    <name evidence="2" type="ORF">WR25_00966</name>
</gene>
<reference evidence="2 3" key="1">
    <citation type="journal article" date="2017" name="Curr. Biol.">
        <title>Genome architecture and evolution of a unichromosomal asexual nematode.</title>
        <authorList>
            <person name="Fradin H."/>
            <person name="Zegar C."/>
            <person name="Gutwein M."/>
            <person name="Lucas J."/>
            <person name="Kovtun M."/>
            <person name="Corcoran D."/>
            <person name="Baugh L.R."/>
            <person name="Kiontke K."/>
            <person name="Gunsalus K."/>
            <person name="Fitch D.H."/>
            <person name="Piano F."/>
        </authorList>
    </citation>
    <scope>NUCLEOTIDE SEQUENCE [LARGE SCALE GENOMIC DNA]</scope>
    <source>
        <strain evidence="2">PF1309</strain>
    </source>
</reference>
<name>A0A2A2JW26_9BILA</name>
<sequence length="90" mass="10056">MVILLLKIKYSDFLRKELHTSPQITQSANPDDGPIQTGCTAAAPHRSKSPLQLVDNMARGDWVGPFELRELPSCREQTGNVYSKFGREKA</sequence>